<dbReference type="Gene3D" id="3.20.20.300">
    <property type="entry name" value="Glycoside hydrolase, family 3, N-terminal domain"/>
    <property type="match status" value="1"/>
</dbReference>
<comment type="catalytic activity">
    <reaction evidence="1">
        <text>Hydrolysis of terminal non-reducing N-acetyl-D-hexosamine residues in N-acetyl-beta-D-hexosaminides.</text>
        <dbReference type="EC" id="3.2.1.52"/>
    </reaction>
</comment>
<dbReference type="Pfam" id="PF00144">
    <property type="entry name" value="Beta-lactamase"/>
    <property type="match status" value="1"/>
</dbReference>
<dbReference type="SUPFAM" id="SSF51445">
    <property type="entry name" value="(Trans)glycosidases"/>
    <property type="match status" value="1"/>
</dbReference>
<feature type="chain" id="PRO_5021936730" description="beta-N-acetylhexosaminidase" evidence="6">
    <location>
        <begin position="20"/>
        <end position="971"/>
    </location>
</feature>
<name>A0A512BJB4_9BACT</name>
<dbReference type="EMBL" id="BJYT01000038">
    <property type="protein sequence ID" value="GEO12061.1"/>
    <property type="molecule type" value="Genomic_DNA"/>
</dbReference>
<evidence type="ECO:0000256" key="5">
    <source>
        <dbReference type="ARBA" id="ARBA00023295"/>
    </source>
</evidence>
<evidence type="ECO:0000256" key="2">
    <source>
        <dbReference type="ARBA" id="ARBA00005336"/>
    </source>
</evidence>
<comment type="similarity">
    <text evidence="2">Belongs to the glycosyl hydrolase 3 family.</text>
</comment>
<evidence type="ECO:0000259" key="7">
    <source>
        <dbReference type="Pfam" id="PF00144"/>
    </source>
</evidence>
<dbReference type="InterPro" id="IPR036962">
    <property type="entry name" value="Glyco_hydro_3_N_sf"/>
</dbReference>
<dbReference type="InterPro" id="IPR017853">
    <property type="entry name" value="GH"/>
</dbReference>
<dbReference type="Pfam" id="PF00933">
    <property type="entry name" value="Glyco_hydro_3"/>
    <property type="match status" value="1"/>
</dbReference>
<comment type="caution">
    <text evidence="10">The sequence shown here is derived from an EMBL/GenBank/DDBJ whole genome shotgun (WGS) entry which is preliminary data.</text>
</comment>
<dbReference type="OrthoDB" id="9805821at2"/>
<dbReference type="InterPro" id="IPR036881">
    <property type="entry name" value="Glyco_hydro_3_C_sf"/>
</dbReference>
<protein>
    <recommendedName>
        <fullName evidence="3">beta-N-acetylhexosaminidase</fullName>
        <ecNumber evidence="3">3.2.1.52</ecNumber>
    </recommendedName>
</protein>
<dbReference type="InterPro" id="IPR002772">
    <property type="entry name" value="Glyco_hydro_3_C"/>
</dbReference>
<dbReference type="InterPro" id="IPR050226">
    <property type="entry name" value="NagZ_Beta-hexosaminidase"/>
</dbReference>
<dbReference type="GO" id="GO:0004563">
    <property type="term" value="F:beta-N-acetylhexosaminidase activity"/>
    <property type="evidence" value="ECO:0007669"/>
    <property type="project" value="UniProtKB-EC"/>
</dbReference>
<dbReference type="Gene3D" id="3.40.710.10">
    <property type="entry name" value="DD-peptidase/beta-lactamase superfamily"/>
    <property type="match status" value="1"/>
</dbReference>
<organism evidence="10 11">
    <name type="scientific">Segetibacter aerophilus</name>
    <dbReference type="NCBI Taxonomy" id="670293"/>
    <lineage>
        <taxon>Bacteria</taxon>
        <taxon>Pseudomonadati</taxon>
        <taxon>Bacteroidota</taxon>
        <taxon>Chitinophagia</taxon>
        <taxon>Chitinophagales</taxon>
        <taxon>Chitinophagaceae</taxon>
        <taxon>Segetibacter</taxon>
    </lineage>
</organism>
<dbReference type="SUPFAM" id="SSF56601">
    <property type="entry name" value="beta-lactamase/transpeptidase-like"/>
    <property type="match status" value="1"/>
</dbReference>
<evidence type="ECO:0000256" key="4">
    <source>
        <dbReference type="ARBA" id="ARBA00022801"/>
    </source>
</evidence>
<keyword evidence="6" id="KW-0732">Signal</keyword>
<proteinExistence type="inferred from homology"/>
<keyword evidence="5" id="KW-0326">Glycosidase</keyword>
<evidence type="ECO:0000313" key="11">
    <source>
        <dbReference type="Proteomes" id="UP000321513"/>
    </source>
</evidence>
<sequence length="971" mass="108192">MKFLLAVFLFLVSYSTSFSQHNSQLPANEWVDSVFKKLSRKQKIAQLMIIRAHSNLGEEHIKQVTELVKKFNVGGLCFFQGGPERQANLTNFYQSIAKTPLMVTIDGEWGLGMRLDSIISFQRQMMIGAVSDAQLFYRFGRAVGEQCKRMGIHVNFAPVVDINNNPDNPVINDRSFGEDKYKVALFGTQYMKGMQDVGIMACAKHFPGHGDVSVDSHLDLPIINKSRAQLDSLELYPFRQMIKEGVGSIMSAHLYIPVIDTISNQATSLSYKTVTGLLRNELGFKGLTFTDALEMKGVSKYYPAGQASAQSLIAGNDMLCLPEDIKGSIKKIRKAIRKHQIEKADFEARVKKVLLAKYHLGLNNQSPIQTGNIVNEVNANTNEIKTLIAQKAITLLKLSNKEVLPLKAGRKIAFVGVGIDKANAFANRIQKDYRADLFTFGYKEDSLASIALISKLKGTYDLVVIGVHNYSRRPANRYGISPAAYNLVNQLQSQNATVTFVFGNPYAMKSMAPGAANLVACYEDDEITQQAAADVLTGKISPKGKLPVTVSEELHYGMGITESNYFPHVTPETVGLKSEVLNRIDSIATDAIANHATPGCVVLVAKDGKVAFQRAYGYTNYDSIEPVNNDMIYDLASVTKISATTVSVMKLYEEGKLDLDKTLGDYLPWVRGSNKEKLVLRNLLLHQAGLVSFIPFYKDTNDKNGNPLPRYYSKVPTDTFSIRVADSVYMRRDYQDTMYSRILTSKLSPSNEYIYSDNDFIFMGKVVEAVTGKPLQEYVRETFYDPLQMTTTSFKPREYFPVNMIAPTEYDKTWRQQLLRGDVHDPGAAMFGGVAGHAGLFSNAYDLAKLYQMLLNGGEMEGVRYLKKETIDKFTAYSSNISRRGIGFDKPEKDNATRKVPYPAKSVSPATFGHTGYTGTCVWADPKQNLLYIFLSNRVTPVDTNKLLQMNVRGNIHEVIYAALQKGNAKL</sequence>
<evidence type="ECO:0000259" key="9">
    <source>
        <dbReference type="Pfam" id="PF01915"/>
    </source>
</evidence>
<feature type="domain" description="Glycoside hydrolase family 3 N-terminal" evidence="8">
    <location>
        <begin position="42"/>
        <end position="354"/>
    </location>
</feature>
<dbReference type="PANTHER" id="PTHR30480:SF13">
    <property type="entry name" value="BETA-HEXOSAMINIDASE"/>
    <property type="match status" value="1"/>
</dbReference>
<dbReference type="GO" id="GO:0005975">
    <property type="term" value="P:carbohydrate metabolic process"/>
    <property type="evidence" value="ECO:0007669"/>
    <property type="project" value="InterPro"/>
</dbReference>
<evidence type="ECO:0000259" key="8">
    <source>
        <dbReference type="Pfam" id="PF00933"/>
    </source>
</evidence>
<evidence type="ECO:0000256" key="3">
    <source>
        <dbReference type="ARBA" id="ARBA00012663"/>
    </source>
</evidence>
<keyword evidence="11" id="KW-1185">Reference proteome</keyword>
<dbReference type="InterPro" id="IPR001764">
    <property type="entry name" value="Glyco_hydro_3_N"/>
</dbReference>
<keyword evidence="4" id="KW-0378">Hydrolase</keyword>
<reference evidence="10 11" key="1">
    <citation type="submission" date="2019-07" db="EMBL/GenBank/DDBJ databases">
        <title>Whole genome shotgun sequence of Segetibacter aerophilus NBRC 106135.</title>
        <authorList>
            <person name="Hosoyama A."/>
            <person name="Uohara A."/>
            <person name="Ohji S."/>
            <person name="Ichikawa N."/>
        </authorList>
    </citation>
    <scope>NUCLEOTIDE SEQUENCE [LARGE SCALE GENOMIC DNA]</scope>
    <source>
        <strain evidence="10 11">NBRC 106135</strain>
    </source>
</reference>
<feature type="signal peptide" evidence="6">
    <location>
        <begin position="1"/>
        <end position="19"/>
    </location>
</feature>
<dbReference type="InterPro" id="IPR001466">
    <property type="entry name" value="Beta-lactam-related"/>
</dbReference>
<dbReference type="AlphaFoldDB" id="A0A512BJB4"/>
<dbReference type="Proteomes" id="UP000321513">
    <property type="component" value="Unassembled WGS sequence"/>
</dbReference>
<dbReference type="GO" id="GO:0009254">
    <property type="term" value="P:peptidoglycan turnover"/>
    <property type="evidence" value="ECO:0007669"/>
    <property type="project" value="TreeGrafter"/>
</dbReference>
<evidence type="ECO:0000256" key="1">
    <source>
        <dbReference type="ARBA" id="ARBA00001231"/>
    </source>
</evidence>
<gene>
    <name evidence="10" type="ORF">SAE01_45570</name>
</gene>
<dbReference type="Pfam" id="PF01915">
    <property type="entry name" value="Glyco_hydro_3_C"/>
    <property type="match status" value="1"/>
</dbReference>
<evidence type="ECO:0000256" key="6">
    <source>
        <dbReference type="SAM" id="SignalP"/>
    </source>
</evidence>
<dbReference type="SUPFAM" id="SSF52279">
    <property type="entry name" value="Beta-D-glucan exohydrolase, C-terminal domain"/>
    <property type="match status" value="1"/>
</dbReference>
<dbReference type="EC" id="3.2.1.52" evidence="3"/>
<dbReference type="PANTHER" id="PTHR30480">
    <property type="entry name" value="BETA-HEXOSAMINIDASE-RELATED"/>
    <property type="match status" value="1"/>
</dbReference>
<feature type="domain" description="Glycoside hydrolase family 3 C-terminal" evidence="9">
    <location>
        <begin position="394"/>
        <end position="555"/>
    </location>
</feature>
<dbReference type="Gene3D" id="3.40.50.1700">
    <property type="entry name" value="Glycoside hydrolase family 3 C-terminal domain"/>
    <property type="match status" value="1"/>
</dbReference>
<dbReference type="InterPro" id="IPR012338">
    <property type="entry name" value="Beta-lactam/transpept-like"/>
</dbReference>
<evidence type="ECO:0000313" key="10">
    <source>
        <dbReference type="EMBL" id="GEO12061.1"/>
    </source>
</evidence>
<accession>A0A512BJB4</accession>
<dbReference type="RefSeq" id="WP_147206190.1">
    <property type="nucleotide sequence ID" value="NZ_BJYT01000038.1"/>
</dbReference>
<feature type="domain" description="Beta-lactamase-related" evidence="7">
    <location>
        <begin position="585"/>
        <end position="943"/>
    </location>
</feature>